<protein>
    <recommendedName>
        <fullName evidence="8">Rhomboid family intramembrane serine protease</fullName>
    </recommendedName>
</protein>
<evidence type="ECO:0008006" key="8">
    <source>
        <dbReference type="Google" id="ProtNLM"/>
    </source>
</evidence>
<feature type="transmembrane region" description="Helical" evidence="5">
    <location>
        <begin position="75"/>
        <end position="92"/>
    </location>
</feature>
<dbReference type="GO" id="GO:0016020">
    <property type="term" value="C:membrane"/>
    <property type="evidence" value="ECO:0007669"/>
    <property type="project" value="UniProtKB-SubCell"/>
</dbReference>
<keyword evidence="7" id="KW-1185">Reference proteome</keyword>
<dbReference type="EMBL" id="VOGC01000002">
    <property type="protein sequence ID" value="MQN00859.1"/>
    <property type="molecule type" value="Genomic_DNA"/>
</dbReference>
<keyword evidence="2 5" id="KW-0812">Transmembrane</keyword>
<dbReference type="Proteomes" id="UP000460257">
    <property type="component" value="Unassembled WGS sequence"/>
</dbReference>
<keyword evidence="4 5" id="KW-0472">Membrane</keyword>
<evidence type="ECO:0000313" key="7">
    <source>
        <dbReference type="Proteomes" id="UP000460257"/>
    </source>
</evidence>
<feature type="transmembrane region" description="Helical" evidence="5">
    <location>
        <begin position="136"/>
        <end position="154"/>
    </location>
</feature>
<dbReference type="InterPro" id="IPR035952">
    <property type="entry name" value="Rhomboid-like_sf"/>
</dbReference>
<sequence>MFMLDKMERKLGKYAIPRLMNYLIGGYILGYIFYAISSFTHADLLSFMTLEPYYICHGQIWRIITWVMIPPEQNILFAIIMIIFYWQLGTALERVWGTFRFNVYIFGGMILTLIGAFLLYIISCLIGGTWNIIGLGSYFSTNYINMSIFLAFALTFPEEKVLLYFFIPVKMKWMAVLYAVFLLIDIGNAISAGTAGIPLIVAIAASLANFVIYYLETRGWRGLGNYRRQRNFRRDYNNPWSSSSAWGGYGRNQNQPNERNAHGRQVAKHKCCICGRTELTNPELDFRYCTKCNGHYEYCSDHLFTHTHVK</sequence>
<feature type="transmembrane region" description="Helical" evidence="5">
    <location>
        <begin position="161"/>
        <end position="184"/>
    </location>
</feature>
<feature type="transmembrane region" description="Helical" evidence="5">
    <location>
        <begin position="190"/>
        <end position="215"/>
    </location>
</feature>
<proteinExistence type="predicted"/>
<evidence type="ECO:0000256" key="4">
    <source>
        <dbReference type="ARBA" id="ARBA00023136"/>
    </source>
</evidence>
<comment type="caution">
    <text evidence="6">The sequence shown here is derived from an EMBL/GenBank/DDBJ whole genome shotgun (WGS) entry which is preliminary data.</text>
</comment>
<feature type="transmembrane region" description="Helical" evidence="5">
    <location>
        <begin position="104"/>
        <end position="130"/>
    </location>
</feature>
<evidence type="ECO:0000256" key="2">
    <source>
        <dbReference type="ARBA" id="ARBA00022692"/>
    </source>
</evidence>
<organism evidence="6 7">
    <name type="scientific">Candidatus Weimeria bifida</name>
    <dbReference type="NCBI Taxonomy" id="2599074"/>
    <lineage>
        <taxon>Bacteria</taxon>
        <taxon>Bacillati</taxon>
        <taxon>Bacillota</taxon>
        <taxon>Clostridia</taxon>
        <taxon>Lachnospirales</taxon>
        <taxon>Lachnospiraceae</taxon>
        <taxon>Candidatus Weimeria</taxon>
    </lineage>
</organism>
<keyword evidence="3 5" id="KW-1133">Transmembrane helix</keyword>
<name>A0A6N7IXA8_9FIRM</name>
<reference evidence="6" key="1">
    <citation type="journal article" date="2020" name="Appl. Environ. Microbiol.">
        <title>Medium-Chain Fatty Acid Synthesis by 'Candidatus Weimeria bifida' gen. nov., sp. nov., and 'Candidatus Pseudoramibacter fermentans' sp. nov.</title>
        <authorList>
            <person name="Scarborough M.J."/>
            <person name="Myers K.S."/>
            <person name="Donohue T.J."/>
            <person name="Noguera D.R."/>
        </authorList>
    </citation>
    <scope>NUCLEOTIDE SEQUENCE</scope>
    <source>
        <strain evidence="6">LCO1.1</strain>
    </source>
</reference>
<comment type="subcellular location">
    <subcellularLocation>
        <location evidence="1">Membrane</location>
        <topology evidence="1">Multi-pass membrane protein</topology>
    </subcellularLocation>
</comment>
<evidence type="ECO:0000256" key="3">
    <source>
        <dbReference type="ARBA" id="ARBA00022989"/>
    </source>
</evidence>
<evidence type="ECO:0000256" key="1">
    <source>
        <dbReference type="ARBA" id="ARBA00004141"/>
    </source>
</evidence>
<feature type="transmembrane region" description="Helical" evidence="5">
    <location>
        <begin position="21"/>
        <end position="42"/>
    </location>
</feature>
<dbReference type="Gene3D" id="1.20.1540.10">
    <property type="entry name" value="Rhomboid-like"/>
    <property type="match status" value="1"/>
</dbReference>
<evidence type="ECO:0000313" key="6">
    <source>
        <dbReference type="EMBL" id="MQN00859.1"/>
    </source>
</evidence>
<gene>
    <name evidence="6" type="ORF">FRC54_02555</name>
</gene>
<accession>A0A6N7IXA8</accession>
<dbReference type="SUPFAM" id="SSF144091">
    <property type="entry name" value="Rhomboid-like"/>
    <property type="match status" value="1"/>
</dbReference>
<dbReference type="AlphaFoldDB" id="A0A6N7IXA8"/>
<evidence type="ECO:0000256" key="5">
    <source>
        <dbReference type="SAM" id="Phobius"/>
    </source>
</evidence>